<evidence type="ECO:0000256" key="3">
    <source>
        <dbReference type="ARBA" id="ARBA00023172"/>
    </source>
</evidence>
<evidence type="ECO:0000313" key="8">
    <source>
        <dbReference type="EMBL" id="MDT0453792.1"/>
    </source>
</evidence>
<dbReference type="InterPro" id="IPR002104">
    <property type="entry name" value="Integrase_catalytic"/>
</dbReference>
<dbReference type="InterPro" id="IPR050090">
    <property type="entry name" value="Tyrosine_recombinase_XerCD"/>
</dbReference>
<keyword evidence="2 4" id="KW-0238">DNA-binding</keyword>
<organism evidence="8 9">
    <name type="scientific">Streptomyces hesseae</name>
    <dbReference type="NCBI Taxonomy" id="3075519"/>
    <lineage>
        <taxon>Bacteria</taxon>
        <taxon>Bacillati</taxon>
        <taxon>Actinomycetota</taxon>
        <taxon>Actinomycetes</taxon>
        <taxon>Kitasatosporales</taxon>
        <taxon>Streptomycetaceae</taxon>
        <taxon>Streptomyces</taxon>
    </lineage>
</organism>
<protein>
    <submittedName>
        <fullName evidence="8">Tyrosine-type recombinase/integrase</fullName>
    </submittedName>
</protein>
<evidence type="ECO:0000313" key="9">
    <source>
        <dbReference type="Proteomes" id="UP001180531"/>
    </source>
</evidence>
<dbReference type="Pfam" id="PF02899">
    <property type="entry name" value="Phage_int_SAM_1"/>
    <property type="match status" value="1"/>
</dbReference>
<comment type="caution">
    <text evidence="8">The sequence shown here is derived from an EMBL/GenBank/DDBJ whole genome shotgun (WGS) entry which is preliminary data.</text>
</comment>
<sequence length="415" mass="47785">MPNDVERDVDAIKLPQWGRVVETGGVVPYEVHDADNEPIEPVRRYLRDFVAQGRRAGSVRSYAYDLLRWWRWLQVLDVEWDKVTSAEVRELVLWLQRSTKPRRTPRTKSAATAGTINPITRKQHVGDQYAARTIRHSNAVIRSFYEFWIERGAGPLVNPVPQERRGGQRPNAHHNPLEPFRSEGRLRYNPPVPKRRPRAMPDQQWDALFTALRSDRDRALASLVISNASRAAEVLGIRCGDLDWGDQLVRVRRKGTGAEQWLPASDDAFVWLRLYLDSIGPLSPSDPVWWTLRRRRRGEGPLVLQPLNYDALRAVLRRVNDALGTNWTMHDLRHTCALRMLRDRNLSLRDIQTILGHAHLSTTQLYLEEEPEEVIRRVHQHLLDRKQTEASVPVPAPARGYNAADLAVLFGEQSR</sequence>
<proteinExistence type="predicted"/>
<feature type="domain" description="Tyr recombinase" evidence="6">
    <location>
        <begin position="195"/>
        <end position="380"/>
    </location>
</feature>
<dbReference type="InterPro" id="IPR044068">
    <property type="entry name" value="CB"/>
</dbReference>
<reference evidence="8" key="1">
    <citation type="submission" date="2024-05" db="EMBL/GenBank/DDBJ databases">
        <title>30 novel species of actinomycetes from the DSMZ collection.</title>
        <authorList>
            <person name="Nouioui I."/>
        </authorList>
    </citation>
    <scope>NUCLEOTIDE SEQUENCE</scope>
    <source>
        <strain evidence="8">DSM 40473</strain>
    </source>
</reference>
<evidence type="ECO:0000256" key="5">
    <source>
        <dbReference type="SAM" id="MobiDB-lite"/>
    </source>
</evidence>
<evidence type="ECO:0000259" key="7">
    <source>
        <dbReference type="PROSITE" id="PS51900"/>
    </source>
</evidence>
<dbReference type="PANTHER" id="PTHR30349">
    <property type="entry name" value="PHAGE INTEGRASE-RELATED"/>
    <property type="match status" value="1"/>
</dbReference>
<dbReference type="EMBL" id="JAVRFI010000037">
    <property type="protein sequence ID" value="MDT0453792.1"/>
    <property type="molecule type" value="Genomic_DNA"/>
</dbReference>
<dbReference type="PROSITE" id="PS51900">
    <property type="entry name" value="CB"/>
    <property type="match status" value="1"/>
</dbReference>
<dbReference type="SUPFAM" id="SSF56349">
    <property type="entry name" value="DNA breaking-rejoining enzymes"/>
    <property type="match status" value="1"/>
</dbReference>
<dbReference type="Pfam" id="PF00589">
    <property type="entry name" value="Phage_integrase"/>
    <property type="match status" value="1"/>
</dbReference>
<evidence type="ECO:0000256" key="2">
    <source>
        <dbReference type="ARBA" id="ARBA00023125"/>
    </source>
</evidence>
<evidence type="ECO:0000256" key="1">
    <source>
        <dbReference type="ARBA" id="ARBA00022908"/>
    </source>
</evidence>
<dbReference type="InterPro" id="IPR010998">
    <property type="entry name" value="Integrase_recombinase_N"/>
</dbReference>
<gene>
    <name evidence="8" type="ORF">RM609_32650</name>
</gene>
<dbReference type="RefSeq" id="WP_311616048.1">
    <property type="nucleotide sequence ID" value="NZ_JAVRFI010000037.1"/>
</dbReference>
<keyword evidence="3" id="KW-0233">DNA recombination</keyword>
<evidence type="ECO:0000259" key="6">
    <source>
        <dbReference type="PROSITE" id="PS51898"/>
    </source>
</evidence>
<accession>A0ABU2SXR3</accession>
<evidence type="ECO:0000256" key="4">
    <source>
        <dbReference type="PROSITE-ProRule" id="PRU01248"/>
    </source>
</evidence>
<dbReference type="Gene3D" id="1.10.443.10">
    <property type="entry name" value="Intergrase catalytic core"/>
    <property type="match status" value="1"/>
</dbReference>
<feature type="domain" description="Core-binding (CB)" evidence="7">
    <location>
        <begin position="33"/>
        <end position="149"/>
    </location>
</feature>
<dbReference type="InterPro" id="IPR013762">
    <property type="entry name" value="Integrase-like_cat_sf"/>
</dbReference>
<name>A0ABU2SXR3_9ACTN</name>
<keyword evidence="1" id="KW-0229">DNA integration</keyword>
<dbReference type="InterPro" id="IPR011010">
    <property type="entry name" value="DNA_brk_join_enz"/>
</dbReference>
<dbReference type="CDD" id="cd00397">
    <property type="entry name" value="DNA_BRE_C"/>
    <property type="match status" value="1"/>
</dbReference>
<dbReference type="PROSITE" id="PS51898">
    <property type="entry name" value="TYR_RECOMBINASE"/>
    <property type="match status" value="1"/>
</dbReference>
<dbReference type="InterPro" id="IPR004107">
    <property type="entry name" value="Integrase_SAM-like_N"/>
</dbReference>
<dbReference type="PANTHER" id="PTHR30349:SF81">
    <property type="entry name" value="TYROSINE RECOMBINASE XERC"/>
    <property type="match status" value="1"/>
</dbReference>
<dbReference type="Gene3D" id="1.10.150.130">
    <property type="match status" value="1"/>
</dbReference>
<keyword evidence="9" id="KW-1185">Reference proteome</keyword>
<feature type="region of interest" description="Disordered" evidence="5">
    <location>
        <begin position="162"/>
        <end position="200"/>
    </location>
</feature>
<dbReference type="Proteomes" id="UP001180531">
    <property type="component" value="Unassembled WGS sequence"/>
</dbReference>